<comment type="caution">
    <text evidence="1">The sequence shown here is derived from an EMBL/GenBank/DDBJ whole genome shotgun (WGS) entry which is preliminary data.</text>
</comment>
<protein>
    <submittedName>
        <fullName evidence="1">Uncharacterized protein</fullName>
    </submittedName>
</protein>
<dbReference type="Proteomes" id="UP000179001">
    <property type="component" value="Unassembled WGS sequence"/>
</dbReference>
<accession>A0A1F5T3Q8</accession>
<sequence>MDEILPGTSISATIMNIYELTQTHRKRDWPYYFLHTIGYCYTEVQARKALESSTTVDQYYTRIALQLVQGDIFLVDGSKLKKIELLPIE</sequence>
<dbReference type="EMBL" id="MFGJ01000001">
    <property type="protein sequence ID" value="OGF33529.1"/>
    <property type="molecule type" value="Genomic_DNA"/>
</dbReference>
<reference evidence="1 2" key="1">
    <citation type="journal article" date="2016" name="Nat. Commun.">
        <title>Thousands of microbial genomes shed light on interconnected biogeochemical processes in an aquifer system.</title>
        <authorList>
            <person name="Anantharaman K."/>
            <person name="Brown C.T."/>
            <person name="Hug L.A."/>
            <person name="Sharon I."/>
            <person name="Castelle C.J."/>
            <person name="Probst A.J."/>
            <person name="Thomas B.C."/>
            <person name="Singh A."/>
            <person name="Wilkins M.J."/>
            <person name="Karaoz U."/>
            <person name="Brodie E.L."/>
            <person name="Williams K.H."/>
            <person name="Hubbard S.S."/>
            <person name="Banfield J.F."/>
        </authorList>
    </citation>
    <scope>NUCLEOTIDE SEQUENCE [LARGE SCALE GENOMIC DNA]</scope>
</reference>
<gene>
    <name evidence="1" type="ORF">A2478_02505</name>
</gene>
<name>A0A1F5T3Q8_9BACT</name>
<evidence type="ECO:0000313" key="1">
    <source>
        <dbReference type="EMBL" id="OGF33529.1"/>
    </source>
</evidence>
<dbReference type="AlphaFoldDB" id="A0A1F5T3Q8"/>
<organism evidence="1 2">
    <name type="scientific">Candidatus Falkowbacteria bacterium RIFOXYC2_FULL_36_12</name>
    <dbReference type="NCBI Taxonomy" id="1798002"/>
    <lineage>
        <taxon>Bacteria</taxon>
        <taxon>Candidatus Falkowiibacteriota</taxon>
    </lineage>
</organism>
<evidence type="ECO:0000313" key="2">
    <source>
        <dbReference type="Proteomes" id="UP000179001"/>
    </source>
</evidence>
<proteinExistence type="predicted"/>